<gene>
    <name evidence="1" type="ORF">PJIAN_147</name>
</gene>
<protein>
    <submittedName>
        <fullName evidence="1">Uncharacterized protein</fullName>
    </submittedName>
</protein>
<sequence>MNSGDKSEICHRYFFEGMLKVTICRGEKWFIGITKITYY</sequence>
<comment type="caution">
    <text evidence="1">The sequence shown here is derived from an EMBL/GenBank/DDBJ whole genome shotgun (WGS) entry which is preliminary data.</text>
</comment>
<name>A0A170Y2U9_9BACT</name>
<reference evidence="2" key="2">
    <citation type="journal article" date="2017" name="Genome Announc.">
        <title>Draft genome sequence of Paludibacter jiangxiensis NM7(T), a propionate-producing fermentative bacterium.</title>
        <authorList>
            <person name="Qiu Y.-L."/>
            <person name="Tourlousse D.M."/>
            <person name="Matsuura N."/>
            <person name="Ohashi A."/>
            <person name="Sekiguchi Y."/>
        </authorList>
    </citation>
    <scope>NUCLEOTIDE SEQUENCE [LARGE SCALE GENOMIC DNA]</scope>
    <source>
        <strain evidence="2">NM7</strain>
    </source>
</reference>
<dbReference type="Proteomes" id="UP000076586">
    <property type="component" value="Unassembled WGS sequence"/>
</dbReference>
<evidence type="ECO:0000313" key="1">
    <source>
        <dbReference type="EMBL" id="GAT61468.1"/>
    </source>
</evidence>
<dbReference type="EMBL" id="BDCR01000001">
    <property type="protein sequence ID" value="GAT61468.1"/>
    <property type="molecule type" value="Genomic_DNA"/>
</dbReference>
<dbReference type="AlphaFoldDB" id="A0A170Y2U9"/>
<accession>A0A170Y2U9</accession>
<dbReference type="STRING" id="681398.PJIAN_147"/>
<keyword evidence="2" id="KW-1185">Reference proteome</keyword>
<reference evidence="2" key="1">
    <citation type="submission" date="2016-04" db="EMBL/GenBank/DDBJ databases">
        <title>Draft genome sequence of Paludibacter jiangxiensis strain NM7.</title>
        <authorList>
            <person name="Qiu Y."/>
            <person name="Matsuura N."/>
            <person name="Ohashi A."/>
            <person name="Tourlousse M.D."/>
            <person name="Sekiguchi Y."/>
        </authorList>
    </citation>
    <scope>NUCLEOTIDE SEQUENCE [LARGE SCALE GENOMIC DNA]</scope>
    <source>
        <strain evidence="2">NM7</strain>
    </source>
</reference>
<proteinExistence type="predicted"/>
<evidence type="ECO:0000313" key="2">
    <source>
        <dbReference type="Proteomes" id="UP000076586"/>
    </source>
</evidence>
<organism evidence="1 2">
    <name type="scientific">Paludibacter jiangxiensis</name>
    <dbReference type="NCBI Taxonomy" id="681398"/>
    <lineage>
        <taxon>Bacteria</taxon>
        <taxon>Pseudomonadati</taxon>
        <taxon>Bacteroidota</taxon>
        <taxon>Bacteroidia</taxon>
        <taxon>Bacteroidales</taxon>
        <taxon>Paludibacteraceae</taxon>
        <taxon>Paludibacter</taxon>
    </lineage>
</organism>